<dbReference type="GO" id="GO:0031267">
    <property type="term" value="F:small GTPase binding"/>
    <property type="evidence" value="ECO:0007669"/>
    <property type="project" value="TreeGrafter"/>
</dbReference>
<gene>
    <name evidence="7" type="ORF">GOP47_0023522</name>
</gene>
<dbReference type="GO" id="GO:0005794">
    <property type="term" value="C:Golgi apparatus"/>
    <property type="evidence" value="ECO:0007669"/>
    <property type="project" value="UniProtKB-SubCell"/>
</dbReference>
<evidence type="ECO:0000313" key="8">
    <source>
        <dbReference type="Proteomes" id="UP000886520"/>
    </source>
</evidence>
<feature type="coiled-coil region" evidence="4">
    <location>
        <begin position="288"/>
        <end position="329"/>
    </location>
</feature>
<feature type="region of interest" description="Disordered" evidence="5">
    <location>
        <begin position="23"/>
        <end position="84"/>
    </location>
</feature>
<keyword evidence="2" id="KW-0333">Golgi apparatus</keyword>
<feature type="compositionally biased region" description="Polar residues" evidence="5">
    <location>
        <begin position="652"/>
        <end position="667"/>
    </location>
</feature>
<feature type="domain" description="GRIP" evidence="6">
    <location>
        <begin position="504"/>
        <end position="555"/>
    </location>
</feature>
<dbReference type="AlphaFoldDB" id="A0A9D4U4P4"/>
<dbReference type="EMBL" id="JABFUD020000023">
    <property type="protein sequence ID" value="KAI5061017.1"/>
    <property type="molecule type" value="Genomic_DNA"/>
</dbReference>
<evidence type="ECO:0000313" key="7">
    <source>
        <dbReference type="EMBL" id="KAI5061017.1"/>
    </source>
</evidence>
<feature type="coiled-coil region" evidence="4">
    <location>
        <begin position="425"/>
        <end position="487"/>
    </location>
</feature>
<keyword evidence="3 4" id="KW-0175">Coiled coil</keyword>
<dbReference type="PANTHER" id="PTHR18921">
    <property type="entry name" value="MYOSIN HEAVY CHAIN - RELATED"/>
    <property type="match status" value="1"/>
</dbReference>
<feature type="coiled-coil region" evidence="4">
    <location>
        <begin position="221"/>
        <end position="248"/>
    </location>
</feature>
<accession>A0A9D4U4P4</accession>
<feature type="coiled-coil region" evidence="4">
    <location>
        <begin position="355"/>
        <end position="400"/>
    </location>
</feature>
<reference evidence="7" key="1">
    <citation type="submission" date="2021-01" db="EMBL/GenBank/DDBJ databases">
        <title>Adiantum capillus-veneris genome.</title>
        <authorList>
            <person name="Fang Y."/>
            <person name="Liao Q."/>
        </authorList>
    </citation>
    <scope>NUCLEOTIDE SEQUENCE</scope>
    <source>
        <strain evidence="7">H3</strain>
        <tissue evidence="7">Leaf</tissue>
    </source>
</reference>
<feature type="compositionally biased region" description="Polar residues" evidence="5">
    <location>
        <begin position="33"/>
        <end position="44"/>
    </location>
</feature>
<evidence type="ECO:0000259" key="6">
    <source>
        <dbReference type="PROSITE" id="PS50913"/>
    </source>
</evidence>
<feature type="compositionally biased region" description="Low complexity" evidence="5">
    <location>
        <begin position="681"/>
        <end position="693"/>
    </location>
</feature>
<comment type="subcellular location">
    <subcellularLocation>
        <location evidence="1">Golgi apparatus</location>
    </subcellularLocation>
</comment>
<evidence type="ECO:0000256" key="1">
    <source>
        <dbReference type="ARBA" id="ARBA00004555"/>
    </source>
</evidence>
<feature type="region of interest" description="Disordered" evidence="5">
    <location>
        <begin position="614"/>
        <end position="702"/>
    </location>
</feature>
<protein>
    <recommendedName>
        <fullName evidence="6">GRIP domain-containing protein</fullName>
    </recommendedName>
</protein>
<sequence>MWSTIENFRESLSQITSEVLDAAEELEGGGSEHPSSAPNTGSDASSHRRLRQLPLTCQGEGDNGVTSKQNGKENHVLPPASLSNGFLPKLKELQVHNRKLQAREKDLLKELSEKNLALASLQEAHGKTLEELGMLKESSIKEREELSSVKTQLHRERKLVEEANRENKRLKLEKQKMSLETTGLQHRLVEQSVEINKMKESARAEIQKEMDSILIMKDEKAEQLQGLVHEMEEKLLQLQAEVNALRQRQNSGQFLSFKEIKAVDRPEEKSSEMNNDSKQVTDAAKAVRDAFELESKNYEKKLAAACAERDKAVRDLKRLKQHLLEKEQADSEKMEQDSQHICELEEKADVSMVRAMRLEQNLAQTLQKQAEVNKRFNERLEEANQEIASLRKKLAACLNASESKDSELQNLQAALGQYYAEGEAKDRIQTELSAARKELDRLLEQLKSANNAIMVKDGEKGELLEKLALQQKKVSESQEQSHKLEADVLMLRRALEQSLTRLNRMSSDSDYYVDRRIVIKLLVTYFQRQQSREVLDLMSRMLGFSEEDKQVIGLAQQSSSKGVVRGVLGLPGRVVGGLLKTGSSPSVMSLSQTDNQSFSDLWIDFLLKESEEREKRDALAAEASTSQDSNPSSTPDPKRLQNTRNDEHLNGSPFSTPNASAFENGPSSRYHGNDSPGSEFSNVPLNSSPSPSLARSYLQRQT</sequence>
<feature type="coiled-coil region" evidence="4">
    <location>
        <begin position="90"/>
        <end position="180"/>
    </location>
</feature>
<dbReference type="Proteomes" id="UP000886520">
    <property type="component" value="Chromosome 23"/>
</dbReference>
<proteinExistence type="predicted"/>
<dbReference type="PROSITE" id="PS50913">
    <property type="entry name" value="GRIP"/>
    <property type="match status" value="1"/>
</dbReference>
<evidence type="ECO:0000256" key="3">
    <source>
        <dbReference type="ARBA" id="ARBA00023054"/>
    </source>
</evidence>
<organism evidence="7 8">
    <name type="scientific">Adiantum capillus-veneris</name>
    <name type="common">Maidenhair fern</name>
    <dbReference type="NCBI Taxonomy" id="13818"/>
    <lineage>
        <taxon>Eukaryota</taxon>
        <taxon>Viridiplantae</taxon>
        <taxon>Streptophyta</taxon>
        <taxon>Embryophyta</taxon>
        <taxon>Tracheophyta</taxon>
        <taxon>Polypodiopsida</taxon>
        <taxon>Polypodiidae</taxon>
        <taxon>Polypodiales</taxon>
        <taxon>Pteridineae</taxon>
        <taxon>Pteridaceae</taxon>
        <taxon>Vittarioideae</taxon>
        <taxon>Adiantum</taxon>
    </lineage>
</organism>
<feature type="compositionally biased region" description="Basic and acidic residues" evidence="5">
    <location>
        <begin position="636"/>
        <end position="649"/>
    </location>
</feature>
<comment type="caution">
    <text evidence="7">The sequence shown here is derived from an EMBL/GenBank/DDBJ whole genome shotgun (WGS) entry which is preliminary data.</text>
</comment>
<evidence type="ECO:0000256" key="5">
    <source>
        <dbReference type="SAM" id="MobiDB-lite"/>
    </source>
</evidence>
<keyword evidence="8" id="KW-1185">Reference proteome</keyword>
<dbReference type="OrthoDB" id="71227at2759"/>
<dbReference type="PANTHER" id="PTHR18921:SF2">
    <property type="entry name" value="THYROID RECEPTOR-INTERACTING PROTEIN 11"/>
    <property type="match status" value="1"/>
</dbReference>
<dbReference type="InterPro" id="IPR000237">
    <property type="entry name" value="GRIP_dom"/>
</dbReference>
<name>A0A9D4U4P4_ADICA</name>
<dbReference type="GO" id="GO:0007030">
    <property type="term" value="P:Golgi organization"/>
    <property type="evidence" value="ECO:0007669"/>
    <property type="project" value="TreeGrafter"/>
</dbReference>
<feature type="compositionally biased region" description="Polar residues" evidence="5">
    <location>
        <begin position="623"/>
        <end position="635"/>
    </location>
</feature>
<evidence type="ECO:0000256" key="4">
    <source>
        <dbReference type="SAM" id="Coils"/>
    </source>
</evidence>
<evidence type="ECO:0000256" key="2">
    <source>
        <dbReference type="ARBA" id="ARBA00023034"/>
    </source>
</evidence>
<dbReference type="GO" id="GO:0006888">
    <property type="term" value="P:endoplasmic reticulum to Golgi vesicle-mediated transport"/>
    <property type="evidence" value="ECO:0007669"/>
    <property type="project" value="TreeGrafter"/>
</dbReference>